<reference evidence="1 2" key="1">
    <citation type="journal article" date="2022" name="bioRxiv">
        <title>The genome of the oomycete Peronosclerospora sorghi, a cosmopolitan pathogen of maize and sorghum, is inflated with dispersed pseudogenes.</title>
        <authorList>
            <person name="Fletcher K."/>
            <person name="Martin F."/>
            <person name="Isakeit T."/>
            <person name="Cavanaugh K."/>
            <person name="Magill C."/>
            <person name="Michelmore R."/>
        </authorList>
    </citation>
    <scope>NUCLEOTIDE SEQUENCE [LARGE SCALE GENOMIC DNA]</scope>
    <source>
        <strain evidence="1">P6</strain>
    </source>
</reference>
<accession>A0ACC0VNZ3</accession>
<proteinExistence type="predicted"/>
<dbReference type="Proteomes" id="UP001163321">
    <property type="component" value="Chromosome 8"/>
</dbReference>
<keyword evidence="2" id="KW-1185">Reference proteome</keyword>
<sequence>MSLLSEQMHSDTLCFTIPFYNLNFRNIRHFASKNQLYHSISAQVLCYCASHTSQTKGDDRTTVSNPFALQHNGHQ</sequence>
<dbReference type="EMBL" id="CM047587">
    <property type="protein sequence ID" value="KAI9907603.1"/>
    <property type="molecule type" value="Genomic_DNA"/>
</dbReference>
<comment type="caution">
    <text evidence="1">The sequence shown here is derived from an EMBL/GenBank/DDBJ whole genome shotgun (WGS) entry which is preliminary data.</text>
</comment>
<gene>
    <name evidence="1" type="ORF">PsorP6_004829</name>
</gene>
<evidence type="ECO:0000313" key="2">
    <source>
        <dbReference type="Proteomes" id="UP001163321"/>
    </source>
</evidence>
<organism evidence="1 2">
    <name type="scientific">Peronosclerospora sorghi</name>
    <dbReference type="NCBI Taxonomy" id="230839"/>
    <lineage>
        <taxon>Eukaryota</taxon>
        <taxon>Sar</taxon>
        <taxon>Stramenopiles</taxon>
        <taxon>Oomycota</taxon>
        <taxon>Peronosporomycetes</taxon>
        <taxon>Peronosporales</taxon>
        <taxon>Peronosporaceae</taxon>
        <taxon>Peronosclerospora</taxon>
    </lineage>
</organism>
<protein>
    <submittedName>
        <fullName evidence="1">Uncharacterized protein</fullName>
    </submittedName>
</protein>
<name>A0ACC0VNZ3_9STRA</name>
<evidence type="ECO:0000313" key="1">
    <source>
        <dbReference type="EMBL" id="KAI9907603.1"/>
    </source>
</evidence>